<sequence>MTTFVQFHLLTPYPPSNPNRDDQGRPKQALVGGHPRLRLSSQSIKRAVRETAYFLQDLAGHRGARTKRIAEKVEERLIANGAAPETAREAAQTVAKVFSKLEAEKDGKPPLTTTLAFVSPEEWQAAHDLADRLAAGEKIADKDIKKMVLRHADGAVDIAMFGRMLADDPDYNREAAVQVSHAFTTHRAMAEDDWYSAVDDLKSREEDSGAGHIGEAGFGSGVYYLYACVNVDLLVDNLGGDRALAAKGIEALARALATATPRGKQNSFAHHPLAHYIRVERGGRQPRDLSGAFFKPVDLRTNHPNGVLGASVEALRDMAAKIDAAYGAMAEAVEEMHMHEGKGSLDAIARFAADAVQTLPEREDA</sequence>
<reference evidence="2 3" key="1">
    <citation type="submission" date="2016-12" db="EMBL/GenBank/DDBJ databases">
        <authorList>
            <person name="Song W.-J."/>
            <person name="Kurnit D.M."/>
        </authorList>
    </citation>
    <scope>NUCLEOTIDE SEQUENCE [LARGE SCALE GENOMIC DNA]</scope>
    <source>
        <strain evidence="2 3">CGMCC 1.10808</strain>
    </source>
</reference>
<proteinExistence type="predicted"/>
<organism evidence="2 3">
    <name type="scientific">Oceanicella actignis</name>
    <dbReference type="NCBI Taxonomy" id="1189325"/>
    <lineage>
        <taxon>Bacteria</taxon>
        <taxon>Pseudomonadati</taxon>
        <taxon>Pseudomonadota</taxon>
        <taxon>Alphaproteobacteria</taxon>
        <taxon>Rhodobacterales</taxon>
        <taxon>Paracoccaceae</taxon>
        <taxon>Oceanicella</taxon>
    </lineage>
</organism>
<accession>A0A1M7U3S6</accession>
<dbReference type="AlphaFoldDB" id="A0A1M7U3S6"/>
<dbReference type="OrthoDB" id="5291250at2"/>
<dbReference type="STRING" id="1189325.SAMN04488119_1155"/>
<dbReference type="EMBL" id="FRDL01000017">
    <property type="protein sequence ID" value="SHN77659.1"/>
    <property type="molecule type" value="Genomic_DNA"/>
</dbReference>
<name>A0A1M7U3S6_9RHOB</name>
<dbReference type="Proteomes" id="UP000184066">
    <property type="component" value="Unassembled WGS sequence"/>
</dbReference>
<dbReference type="InterPro" id="IPR010148">
    <property type="entry name" value="CRISPR-assoc_prot_CT1975"/>
</dbReference>
<protein>
    <submittedName>
        <fullName evidence="2">CRISPR system Cascade subunit CasC</fullName>
    </submittedName>
</protein>
<dbReference type="Pfam" id="PF09344">
    <property type="entry name" value="Cas_CT1975"/>
    <property type="match status" value="1"/>
</dbReference>
<gene>
    <name evidence="2" type="ORF">SAMN05216200_1175</name>
</gene>
<dbReference type="NCBIfam" id="TIGR01869">
    <property type="entry name" value="casC_Cse4"/>
    <property type="match status" value="1"/>
</dbReference>
<evidence type="ECO:0000313" key="3">
    <source>
        <dbReference type="Proteomes" id="UP000184066"/>
    </source>
</evidence>
<keyword evidence="3" id="KW-1185">Reference proteome</keyword>
<evidence type="ECO:0000256" key="1">
    <source>
        <dbReference type="SAM" id="MobiDB-lite"/>
    </source>
</evidence>
<feature type="region of interest" description="Disordered" evidence="1">
    <location>
        <begin position="11"/>
        <end position="36"/>
    </location>
</feature>
<evidence type="ECO:0000313" key="2">
    <source>
        <dbReference type="EMBL" id="SHN77659.1"/>
    </source>
</evidence>
<dbReference type="RefSeq" id="WP_072748492.1">
    <property type="nucleotide sequence ID" value="NZ_FOHL01000015.1"/>
</dbReference>